<dbReference type="AlphaFoldDB" id="A0A0A9FQU3"/>
<reference evidence="2" key="2">
    <citation type="journal article" date="2015" name="Data Brief">
        <title>Shoot transcriptome of the giant reed, Arundo donax.</title>
        <authorList>
            <person name="Barrero R.A."/>
            <person name="Guerrero F.D."/>
            <person name="Moolhuijzen P."/>
            <person name="Goolsby J.A."/>
            <person name="Tidwell J."/>
            <person name="Bellgard S.E."/>
            <person name="Bellgard M.I."/>
        </authorList>
    </citation>
    <scope>NUCLEOTIDE SEQUENCE</scope>
    <source>
        <tissue evidence="2">Shoot tissue taken approximately 20 cm above the soil surface</tissue>
    </source>
</reference>
<organism evidence="2">
    <name type="scientific">Arundo donax</name>
    <name type="common">Giant reed</name>
    <name type="synonym">Donax arundinaceus</name>
    <dbReference type="NCBI Taxonomy" id="35708"/>
    <lineage>
        <taxon>Eukaryota</taxon>
        <taxon>Viridiplantae</taxon>
        <taxon>Streptophyta</taxon>
        <taxon>Embryophyta</taxon>
        <taxon>Tracheophyta</taxon>
        <taxon>Spermatophyta</taxon>
        <taxon>Magnoliopsida</taxon>
        <taxon>Liliopsida</taxon>
        <taxon>Poales</taxon>
        <taxon>Poaceae</taxon>
        <taxon>PACMAD clade</taxon>
        <taxon>Arundinoideae</taxon>
        <taxon>Arundineae</taxon>
        <taxon>Arundo</taxon>
    </lineage>
</organism>
<evidence type="ECO:0000256" key="1">
    <source>
        <dbReference type="SAM" id="MobiDB-lite"/>
    </source>
</evidence>
<feature type="region of interest" description="Disordered" evidence="1">
    <location>
        <begin position="81"/>
        <end position="102"/>
    </location>
</feature>
<protein>
    <submittedName>
        <fullName evidence="2">Uncharacterized protein</fullName>
    </submittedName>
</protein>
<proteinExistence type="predicted"/>
<name>A0A0A9FQU3_ARUDO</name>
<evidence type="ECO:0000313" key="2">
    <source>
        <dbReference type="EMBL" id="JAE12691.1"/>
    </source>
</evidence>
<sequence>MTLSCLATSWLANLHELLSLQELHILSSWMLKKARDLFDAKTVLLSTDGHPNRATFFRSLPDSHLATTWWSWPKRSAAALTTSGETTCGTDEKSGPGRYLPS</sequence>
<reference evidence="2" key="1">
    <citation type="submission" date="2014-09" db="EMBL/GenBank/DDBJ databases">
        <authorList>
            <person name="Magalhaes I.L.F."/>
            <person name="Oliveira U."/>
            <person name="Santos F.R."/>
            <person name="Vidigal T.H.D.A."/>
            <person name="Brescovit A.D."/>
            <person name="Santos A.J."/>
        </authorList>
    </citation>
    <scope>NUCLEOTIDE SEQUENCE</scope>
    <source>
        <tissue evidence="2">Shoot tissue taken approximately 20 cm above the soil surface</tissue>
    </source>
</reference>
<dbReference type="EMBL" id="GBRH01185205">
    <property type="protein sequence ID" value="JAE12691.1"/>
    <property type="molecule type" value="Transcribed_RNA"/>
</dbReference>
<accession>A0A0A9FQU3</accession>